<dbReference type="EMBL" id="SMAH01000024">
    <property type="protein sequence ID" value="TCS93720.1"/>
    <property type="molecule type" value="Genomic_DNA"/>
</dbReference>
<comment type="caution">
    <text evidence="1">The sequence shown here is derived from an EMBL/GenBank/DDBJ whole genome shotgun (WGS) entry which is preliminary data.</text>
</comment>
<dbReference type="GO" id="GO:0102335">
    <property type="term" value="F:N,N'-diacetylbacillosaminyl-diphospho-undecaprenol alpha-1,3-N-acetylgalactosaminyltransferase activity"/>
    <property type="evidence" value="ECO:0007669"/>
    <property type="project" value="UniProtKB-EC"/>
</dbReference>
<dbReference type="EC" id="2.4.1.290" evidence="2"/>
<dbReference type="AlphaFoldDB" id="A0A4R3L4P4"/>
<evidence type="ECO:0000313" key="3">
    <source>
        <dbReference type="Proteomes" id="UP000295536"/>
    </source>
</evidence>
<dbReference type="SUPFAM" id="SSF53756">
    <property type="entry name" value="UDP-Glycosyltransferase/glycogen phosphorylase"/>
    <property type="match status" value="1"/>
</dbReference>
<keyword evidence="1" id="KW-0808">Transferase</keyword>
<keyword evidence="4" id="KW-1185">Reference proteome</keyword>
<accession>A0A4R3L4P4</accession>
<organism evidence="1 3">
    <name type="scientific">Tepidimonas ignava</name>
    <dbReference type="NCBI Taxonomy" id="114249"/>
    <lineage>
        <taxon>Bacteria</taxon>
        <taxon>Pseudomonadati</taxon>
        <taxon>Pseudomonadota</taxon>
        <taxon>Betaproteobacteria</taxon>
        <taxon>Burkholderiales</taxon>
        <taxon>Tepidimonas</taxon>
    </lineage>
</organism>
<dbReference type="PANTHER" id="PTHR12526:SF638">
    <property type="entry name" value="SPORE COAT PROTEIN SA"/>
    <property type="match status" value="1"/>
</dbReference>
<dbReference type="CDD" id="cd03808">
    <property type="entry name" value="GT4_CapM-like"/>
    <property type="match status" value="1"/>
</dbReference>
<gene>
    <name evidence="2" type="primary">pglA</name>
    <name evidence="1" type="ORF">EDC36_1245</name>
    <name evidence="2" type="ORF">Tigna_02552</name>
</gene>
<evidence type="ECO:0000313" key="1">
    <source>
        <dbReference type="EMBL" id="TCS93720.1"/>
    </source>
</evidence>
<dbReference type="Pfam" id="PF13692">
    <property type="entry name" value="Glyco_trans_1_4"/>
    <property type="match status" value="1"/>
</dbReference>
<sequence>MVEGLGFALIEGSPGERSFKRRVAATALTLLYRWAFRMAHRVVILNPDDARDLQLCCGLPVHKTVLLGGIGVSLDEWPRCAAHVQPLTFTLVARLLRAKGVMEFLAAAREVKAKHPAVRFWLLGPLDDSPDGLGEADVRPWLQDGTVEWPGAVDVRPWLAQTSVFVLPSYREGVPRSTQEAMAMGRPVITTDVPGCRETVVDGVNGFLVPPRDTKALVMAMSRFIEQPELIERMGRESRRLAEERFDVRRANERLLRVLLQKG</sequence>
<reference evidence="1 3" key="1">
    <citation type="submission" date="2019-03" db="EMBL/GenBank/DDBJ databases">
        <title>Genomic Encyclopedia of Type Strains, Phase IV (KMG-IV): sequencing the most valuable type-strain genomes for metagenomic binning, comparative biology and taxonomic classification.</title>
        <authorList>
            <person name="Goeker M."/>
        </authorList>
    </citation>
    <scope>NUCLEOTIDE SEQUENCE [LARGE SCALE GENOMIC DNA]</scope>
    <source>
        <strain evidence="1 3">DSM 12034</strain>
    </source>
</reference>
<dbReference type="Proteomes" id="UP000315577">
    <property type="component" value="Unassembled WGS sequence"/>
</dbReference>
<evidence type="ECO:0000313" key="2">
    <source>
        <dbReference type="EMBL" id="TSE18389.1"/>
    </source>
</evidence>
<name>A0A4R3L4P4_9BURK</name>
<proteinExistence type="predicted"/>
<reference evidence="2 4" key="2">
    <citation type="submission" date="2019-07" db="EMBL/GenBank/DDBJ databases">
        <title>Tepidimonas ignava SPS-1037 draft genome.</title>
        <authorList>
            <person name="Da Costa M.S."/>
            <person name="Froufe H.J.C."/>
            <person name="Egas C."/>
            <person name="Albuquerque L."/>
        </authorList>
    </citation>
    <scope>NUCLEOTIDE SEQUENCE [LARGE SCALE GENOMIC DNA]</scope>
    <source>
        <strain evidence="2 4">SPS-1037</strain>
    </source>
</reference>
<dbReference type="EMBL" id="VJNC01000026">
    <property type="protein sequence ID" value="TSE18389.1"/>
    <property type="molecule type" value="Genomic_DNA"/>
</dbReference>
<protein>
    <submittedName>
        <fullName evidence="1">Glycosyl transferase family 1</fullName>
    </submittedName>
    <submittedName>
        <fullName evidence="2">N, N'-diacetylbacillosaminyl-diphospho-undecaprenol alpha-1,3-N-acetylgalactosaminyltransferase</fullName>
        <ecNumber evidence="2">2.4.1.290</ecNumber>
    </submittedName>
</protein>
<dbReference type="Proteomes" id="UP000295536">
    <property type="component" value="Unassembled WGS sequence"/>
</dbReference>
<dbReference type="Gene3D" id="3.40.50.2000">
    <property type="entry name" value="Glycogen Phosphorylase B"/>
    <property type="match status" value="2"/>
</dbReference>
<keyword evidence="2" id="KW-0328">Glycosyltransferase</keyword>
<evidence type="ECO:0000313" key="4">
    <source>
        <dbReference type="Proteomes" id="UP000315577"/>
    </source>
</evidence>
<dbReference type="PANTHER" id="PTHR12526">
    <property type="entry name" value="GLYCOSYLTRANSFERASE"/>
    <property type="match status" value="1"/>
</dbReference>